<feature type="compositionally biased region" description="Basic and acidic residues" evidence="1">
    <location>
        <begin position="218"/>
        <end position="233"/>
    </location>
</feature>
<feature type="compositionally biased region" description="Acidic residues" evidence="1">
    <location>
        <begin position="169"/>
        <end position="179"/>
    </location>
</feature>
<sequence>MDDFFNVKSYSTSFNYEAKVTWTFYGIAENTTAAAYAFEMVHNTIMTWSYENKVLKGRVAYNSYREGVARGLVEIALREKEDEERKAIENEKRLIAERVKKEEEDRQQEIDRLEGPPPRVKEEPDDDAPVASGSGSRVKLEEVDDADTRPWPQPTRVKSASPGPTLLDDAGDGDADMSGDEVEGIVAADFQEDDPIDEGWHLRNPNEYFGWQPPNVEPKAEPVEPKPEPKAEPEDIPAAEGWHSSAQLVRFRNDAENIADSFLKRQGIKISVARARSRNKRDAEAYAQGKEDSKKIDVKRRRLENTQQGDD</sequence>
<dbReference type="HOGENOM" id="CLU_032406_0_0_1"/>
<proteinExistence type="predicted"/>
<evidence type="ECO:0000313" key="4">
    <source>
        <dbReference type="Proteomes" id="UP000054248"/>
    </source>
</evidence>
<dbReference type="InterPro" id="IPR055592">
    <property type="entry name" value="DUF7168"/>
</dbReference>
<keyword evidence="4" id="KW-1185">Reference proteome</keyword>
<reference evidence="3 4" key="1">
    <citation type="submission" date="2014-04" db="EMBL/GenBank/DDBJ databases">
        <authorList>
            <consortium name="DOE Joint Genome Institute"/>
            <person name="Kuo A."/>
            <person name="Girlanda M."/>
            <person name="Perotto S."/>
            <person name="Kohler A."/>
            <person name="Nagy L.G."/>
            <person name="Floudas D."/>
            <person name="Copeland A."/>
            <person name="Barry K.W."/>
            <person name="Cichocki N."/>
            <person name="Veneault-Fourrey C."/>
            <person name="LaButti K."/>
            <person name="Lindquist E.A."/>
            <person name="Lipzen A."/>
            <person name="Lundell T."/>
            <person name="Morin E."/>
            <person name="Murat C."/>
            <person name="Sun H."/>
            <person name="Tunlid A."/>
            <person name="Henrissat B."/>
            <person name="Grigoriev I.V."/>
            <person name="Hibbett D.S."/>
            <person name="Martin F."/>
            <person name="Nordberg H.P."/>
            <person name="Cantor M.N."/>
            <person name="Hua S.X."/>
        </authorList>
    </citation>
    <scope>NUCLEOTIDE SEQUENCE [LARGE SCALE GENOMIC DNA]</scope>
    <source>
        <strain evidence="3 4">MUT 4182</strain>
    </source>
</reference>
<dbReference type="EMBL" id="KN822949">
    <property type="protein sequence ID" value="KIO33309.1"/>
    <property type="molecule type" value="Genomic_DNA"/>
</dbReference>
<dbReference type="Proteomes" id="UP000054248">
    <property type="component" value="Unassembled WGS sequence"/>
</dbReference>
<accession>A0A0C3QWM6</accession>
<evidence type="ECO:0000256" key="1">
    <source>
        <dbReference type="SAM" id="MobiDB-lite"/>
    </source>
</evidence>
<dbReference type="Pfam" id="PF23771">
    <property type="entry name" value="DUF7168"/>
    <property type="match status" value="1"/>
</dbReference>
<gene>
    <name evidence="3" type="ORF">M407DRAFT_198896</name>
</gene>
<evidence type="ECO:0000313" key="3">
    <source>
        <dbReference type="EMBL" id="KIO33309.1"/>
    </source>
</evidence>
<dbReference type="STRING" id="1051891.A0A0C3QWM6"/>
<protein>
    <recommendedName>
        <fullName evidence="2">DUF7168 domain-containing protein</fullName>
    </recommendedName>
</protein>
<feature type="region of interest" description="Disordered" evidence="1">
    <location>
        <begin position="191"/>
        <end position="243"/>
    </location>
</feature>
<name>A0A0C3QWM6_9AGAM</name>
<dbReference type="OrthoDB" id="3067443at2759"/>
<feature type="region of interest" description="Disordered" evidence="1">
    <location>
        <begin position="99"/>
        <end position="179"/>
    </location>
</feature>
<reference evidence="4" key="2">
    <citation type="submission" date="2015-01" db="EMBL/GenBank/DDBJ databases">
        <title>Evolutionary Origins and Diversification of the Mycorrhizal Mutualists.</title>
        <authorList>
            <consortium name="DOE Joint Genome Institute"/>
            <consortium name="Mycorrhizal Genomics Consortium"/>
            <person name="Kohler A."/>
            <person name="Kuo A."/>
            <person name="Nagy L.G."/>
            <person name="Floudas D."/>
            <person name="Copeland A."/>
            <person name="Barry K.W."/>
            <person name="Cichocki N."/>
            <person name="Veneault-Fourrey C."/>
            <person name="LaButti K."/>
            <person name="Lindquist E.A."/>
            <person name="Lipzen A."/>
            <person name="Lundell T."/>
            <person name="Morin E."/>
            <person name="Murat C."/>
            <person name="Riley R."/>
            <person name="Ohm R."/>
            <person name="Sun H."/>
            <person name="Tunlid A."/>
            <person name="Henrissat B."/>
            <person name="Grigoriev I.V."/>
            <person name="Hibbett D.S."/>
            <person name="Martin F."/>
        </authorList>
    </citation>
    <scope>NUCLEOTIDE SEQUENCE [LARGE SCALE GENOMIC DNA]</scope>
    <source>
        <strain evidence="4">MUT 4182</strain>
    </source>
</reference>
<organism evidence="3 4">
    <name type="scientific">Tulasnella calospora MUT 4182</name>
    <dbReference type="NCBI Taxonomy" id="1051891"/>
    <lineage>
        <taxon>Eukaryota</taxon>
        <taxon>Fungi</taxon>
        <taxon>Dikarya</taxon>
        <taxon>Basidiomycota</taxon>
        <taxon>Agaricomycotina</taxon>
        <taxon>Agaricomycetes</taxon>
        <taxon>Cantharellales</taxon>
        <taxon>Tulasnellaceae</taxon>
        <taxon>Tulasnella</taxon>
    </lineage>
</organism>
<evidence type="ECO:0000259" key="2">
    <source>
        <dbReference type="Pfam" id="PF23771"/>
    </source>
</evidence>
<feature type="compositionally biased region" description="Basic and acidic residues" evidence="1">
    <location>
        <begin position="280"/>
        <end position="296"/>
    </location>
</feature>
<feature type="compositionally biased region" description="Basic and acidic residues" evidence="1">
    <location>
        <begin position="99"/>
        <end position="122"/>
    </location>
</feature>
<feature type="domain" description="DUF7168" evidence="2">
    <location>
        <begin position="2"/>
        <end position="105"/>
    </location>
</feature>
<dbReference type="AlphaFoldDB" id="A0A0C3QWM6"/>
<feature type="region of interest" description="Disordered" evidence="1">
    <location>
        <begin position="273"/>
        <end position="311"/>
    </location>
</feature>